<sequence length="224" mass="23631">MTKEVDEATAVAQGTCAGSRCCSSSLCRGGTGGLGFGDRRRDALAQHRDAPLLLIPPPPLILAPHHVHRRPGPPEAQVEAFLLHVQSTHRHWRTRSSSPRHAGSCAASPSPAPLSSATAPSLERDLAPPPPLTRRWLKQGGAAGEQDGTAALDSSSCTPSSLPLAATGDGEKPKKSNCCIMLFSDLLDRPSHRVYTLVEKPSFVSRANSTIVPVATKTGTKDDL</sequence>
<protein>
    <submittedName>
        <fullName evidence="3">Uncharacterized protein</fullName>
    </submittedName>
</protein>
<evidence type="ECO:0000313" key="4">
    <source>
        <dbReference type="Proteomes" id="UP000000763"/>
    </source>
</evidence>
<feature type="region of interest" description="Disordered" evidence="1">
    <location>
        <begin position="90"/>
        <end position="173"/>
    </location>
</feature>
<organism evidence="3 4">
    <name type="scientific">Oryza sativa subsp. japonica</name>
    <name type="common">Rice</name>
    <dbReference type="NCBI Taxonomy" id="39947"/>
    <lineage>
        <taxon>Eukaryota</taxon>
        <taxon>Viridiplantae</taxon>
        <taxon>Streptophyta</taxon>
        <taxon>Embryophyta</taxon>
        <taxon>Tracheophyta</taxon>
        <taxon>Spermatophyta</taxon>
        <taxon>Magnoliopsida</taxon>
        <taxon>Liliopsida</taxon>
        <taxon>Poales</taxon>
        <taxon>Poaceae</taxon>
        <taxon>BOP clade</taxon>
        <taxon>Oryzoideae</taxon>
        <taxon>Oryzeae</taxon>
        <taxon>Oryzinae</taxon>
        <taxon>Oryza</taxon>
        <taxon>Oryza sativa</taxon>
    </lineage>
</organism>
<feature type="compositionally biased region" description="Polar residues" evidence="1">
    <location>
        <begin position="152"/>
        <end position="161"/>
    </location>
</feature>
<dbReference type="EMBL" id="AP005576">
    <property type="protein sequence ID" value="BAD28766.1"/>
    <property type="molecule type" value="Genomic_DNA"/>
</dbReference>
<reference evidence="4" key="4">
    <citation type="journal article" date="2008" name="Nucleic Acids Res.">
        <title>The rice annotation project database (RAP-DB): 2008 update.</title>
        <authorList>
            <consortium name="The rice annotation project (RAP)"/>
        </authorList>
    </citation>
    <scope>GENOME REANNOTATION</scope>
    <source>
        <strain evidence="4">cv. Nipponbare</strain>
    </source>
</reference>
<accession>Q6ERC4</accession>
<evidence type="ECO:0000256" key="1">
    <source>
        <dbReference type="SAM" id="MobiDB-lite"/>
    </source>
</evidence>
<reference evidence="3" key="2">
    <citation type="submission" date="2002-07" db="EMBL/GenBank/DDBJ databases">
        <title>Oryza sativa nipponbare(GA3) genomic DNA, chromosome 9, PAC clone:P0448B11.</title>
        <authorList>
            <person name="Sasaki T."/>
            <person name="Matsumoto T."/>
            <person name="Hattori M."/>
            <person name="Sakaki Y."/>
            <person name="Katayose Y."/>
        </authorList>
    </citation>
    <scope>NUCLEOTIDE SEQUENCE</scope>
</reference>
<evidence type="ECO:0000313" key="2">
    <source>
        <dbReference type="EMBL" id="BAD28766.1"/>
    </source>
</evidence>
<dbReference type="Proteomes" id="UP000000763">
    <property type="component" value="Chromosome 9"/>
</dbReference>
<feature type="compositionally biased region" description="Low complexity" evidence="1">
    <location>
        <begin position="95"/>
        <end position="121"/>
    </location>
</feature>
<dbReference type="EMBL" id="AP005585">
    <property type="protein sequence ID" value="BAD28796.1"/>
    <property type="molecule type" value="Genomic_DNA"/>
</dbReference>
<evidence type="ECO:0000313" key="3">
    <source>
        <dbReference type="EMBL" id="BAD28796.1"/>
    </source>
</evidence>
<dbReference type="AlphaFoldDB" id="Q6ERC4"/>
<proteinExistence type="predicted"/>
<gene>
    <name evidence="2" type="ORF">OJ1610_C11.19</name>
    <name evidence="3" type="ORF">P0448B11.1</name>
</gene>
<reference evidence="4" key="3">
    <citation type="journal article" date="2005" name="Nature">
        <title>The map-based sequence of the rice genome.</title>
        <authorList>
            <consortium name="International rice genome sequencing project (IRGSP)"/>
            <person name="Matsumoto T."/>
            <person name="Wu J."/>
            <person name="Kanamori H."/>
            <person name="Katayose Y."/>
            <person name="Fujisawa M."/>
            <person name="Namiki N."/>
            <person name="Mizuno H."/>
            <person name="Yamamoto K."/>
            <person name="Antonio B.A."/>
            <person name="Baba T."/>
            <person name="Sakata K."/>
            <person name="Nagamura Y."/>
            <person name="Aoki H."/>
            <person name="Arikawa K."/>
            <person name="Arita K."/>
            <person name="Bito T."/>
            <person name="Chiden Y."/>
            <person name="Fujitsuka N."/>
            <person name="Fukunaka R."/>
            <person name="Hamada M."/>
            <person name="Harada C."/>
            <person name="Hayashi A."/>
            <person name="Hijishita S."/>
            <person name="Honda M."/>
            <person name="Hosokawa S."/>
            <person name="Ichikawa Y."/>
            <person name="Idonuma A."/>
            <person name="Iijima M."/>
            <person name="Ikeda M."/>
            <person name="Ikeno M."/>
            <person name="Ito K."/>
            <person name="Ito S."/>
            <person name="Ito T."/>
            <person name="Ito Y."/>
            <person name="Ito Y."/>
            <person name="Iwabuchi A."/>
            <person name="Kamiya K."/>
            <person name="Karasawa W."/>
            <person name="Kurita K."/>
            <person name="Katagiri S."/>
            <person name="Kikuta A."/>
            <person name="Kobayashi H."/>
            <person name="Kobayashi N."/>
            <person name="Machita K."/>
            <person name="Maehara T."/>
            <person name="Masukawa M."/>
            <person name="Mizubayashi T."/>
            <person name="Mukai Y."/>
            <person name="Nagasaki H."/>
            <person name="Nagata Y."/>
            <person name="Naito S."/>
            <person name="Nakashima M."/>
            <person name="Nakama Y."/>
            <person name="Nakamichi Y."/>
            <person name="Nakamura M."/>
            <person name="Meguro A."/>
            <person name="Negishi M."/>
            <person name="Ohta I."/>
            <person name="Ohta T."/>
            <person name="Okamoto M."/>
            <person name="Ono N."/>
            <person name="Saji S."/>
            <person name="Sakaguchi M."/>
            <person name="Sakai K."/>
            <person name="Shibata M."/>
            <person name="Shimokawa T."/>
            <person name="Song J."/>
            <person name="Takazaki Y."/>
            <person name="Terasawa K."/>
            <person name="Tsugane M."/>
            <person name="Tsuji K."/>
            <person name="Ueda S."/>
            <person name="Waki K."/>
            <person name="Yamagata H."/>
            <person name="Yamamoto M."/>
            <person name="Yamamoto S."/>
            <person name="Yamane H."/>
            <person name="Yoshiki S."/>
            <person name="Yoshihara R."/>
            <person name="Yukawa K."/>
            <person name="Zhong H."/>
            <person name="Yano M."/>
            <person name="Yuan Q."/>
            <person name="Ouyang S."/>
            <person name="Liu J."/>
            <person name="Jones K.M."/>
            <person name="Gansberger K."/>
            <person name="Moffat K."/>
            <person name="Hill J."/>
            <person name="Bera J."/>
            <person name="Fadrosh D."/>
            <person name="Jin S."/>
            <person name="Johri S."/>
            <person name="Kim M."/>
            <person name="Overton L."/>
            <person name="Reardon M."/>
            <person name="Tsitrin T."/>
            <person name="Vuong H."/>
            <person name="Weaver B."/>
            <person name="Ciecko A."/>
            <person name="Tallon L."/>
            <person name="Jackson J."/>
            <person name="Pai G."/>
            <person name="Aken S.V."/>
            <person name="Utterback T."/>
            <person name="Reidmuller S."/>
            <person name="Feldblyum T."/>
            <person name="Hsiao J."/>
            <person name="Zismann V."/>
            <person name="Iobst S."/>
            <person name="de Vazeille A.R."/>
            <person name="Buell C.R."/>
            <person name="Ying K."/>
            <person name="Li Y."/>
            <person name="Lu T."/>
            <person name="Huang Y."/>
            <person name="Zhao Q."/>
            <person name="Feng Q."/>
            <person name="Zhang L."/>
            <person name="Zhu J."/>
            <person name="Weng Q."/>
            <person name="Mu J."/>
            <person name="Lu Y."/>
            <person name="Fan D."/>
            <person name="Liu Y."/>
            <person name="Guan J."/>
            <person name="Zhang Y."/>
            <person name="Yu S."/>
            <person name="Liu X."/>
            <person name="Zhang Y."/>
            <person name="Hong G."/>
            <person name="Han B."/>
            <person name="Choisne N."/>
            <person name="Demange N."/>
            <person name="Orjeda G."/>
            <person name="Samain S."/>
            <person name="Cattolico L."/>
            <person name="Pelletier E."/>
            <person name="Couloux A."/>
            <person name="Segurens B."/>
            <person name="Wincker P."/>
            <person name="D'Hont A."/>
            <person name="Scarpelli C."/>
            <person name="Weissenbach J."/>
            <person name="Salanoubat M."/>
            <person name="Quetier F."/>
            <person name="Yu Y."/>
            <person name="Kim H.R."/>
            <person name="Rambo T."/>
            <person name="Currie J."/>
            <person name="Collura K."/>
            <person name="Luo M."/>
            <person name="Yang T."/>
            <person name="Ammiraju J.S.S."/>
            <person name="Engler F."/>
            <person name="Soderlund C."/>
            <person name="Wing R.A."/>
            <person name="Palmer L.E."/>
            <person name="de la Bastide M."/>
            <person name="Spiegel L."/>
            <person name="Nascimento L."/>
            <person name="Zutavern T."/>
            <person name="O'Shaughnessy A."/>
            <person name="Dike S."/>
            <person name="Dedhia N."/>
            <person name="Preston R."/>
            <person name="Balija V."/>
            <person name="McCombie W.R."/>
            <person name="Chow T."/>
            <person name="Chen H."/>
            <person name="Chung M."/>
            <person name="Chen C."/>
            <person name="Shaw J."/>
            <person name="Wu H."/>
            <person name="Hsiao K."/>
            <person name="Chao Y."/>
            <person name="Chu M."/>
            <person name="Cheng C."/>
            <person name="Hour A."/>
            <person name="Lee P."/>
            <person name="Lin S."/>
            <person name="Lin Y."/>
            <person name="Liou J."/>
            <person name="Liu S."/>
            <person name="Hsing Y."/>
            <person name="Raghuvanshi S."/>
            <person name="Mohanty A."/>
            <person name="Bharti A.K."/>
            <person name="Gaur A."/>
            <person name="Gupta V."/>
            <person name="Kumar D."/>
            <person name="Ravi V."/>
            <person name="Vij S."/>
            <person name="Kapur A."/>
            <person name="Khurana P."/>
            <person name="Khurana P."/>
            <person name="Khurana J.P."/>
            <person name="Tyagi A.K."/>
            <person name="Gaikwad K."/>
            <person name="Singh A."/>
            <person name="Dalal V."/>
            <person name="Srivastava S."/>
            <person name="Dixit A."/>
            <person name="Pal A.K."/>
            <person name="Ghazi I.A."/>
            <person name="Yadav M."/>
            <person name="Pandit A."/>
            <person name="Bhargava A."/>
            <person name="Sureshbabu K."/>
            <person name="Batra K."/>
            <person name="Sharma T.R."/>
            <person name="Mohapatra T."/>
            <person name="Singh N.K."/>
            <person name="Messing J."/>
            <person name="Nelson A.B."/>
            <person name="Fuks G."/>
            <person name="Kavchok S."/>
            <person name="Keizer G."/>
            <person name="Linton E."/>
            <person name="Llaca V."/>
            <person name="Song R."/>
            <person name="Tanyolac B."/>
            <person name="Young S."/>
            <person name="Ho-Il K."/>
            <person name="Hahn J.H."/>
            <person name="Sangsakoo G."/>
            <person name="Vanavichit A."/>
            <person name="de Mattos Luiz.A.T."/>
            <person name="Zimmer P.D."/>
            <person name="Malone G."/>
            <person name="Dellagostin O."/>
            <person name="de Oliveira A.C."/>
            <person name="Bevan M."/>
            <person name="Bancroft I."/>
            <person name="Minx P."/>
            <person name="Cordum H."/>
            <person name="Wilson R."/>
            <person name="Cheng Z."/>
            <person name="Jin W."/>
            <person name="Jiang J."/>
            <person name="Leong S.A."/>
            <person name="Iwama H."/>
            <person name="Gojobori T."/>
            <person name="Itoh T."/>
            <person name="Niimura Y."/>
            <person name="Fujii Y."/>
            <person name="Habara T."/>
            <person name="Sakai H."/>
            <person name="Sato Y."/>
            <person name="Wilson G."/>
            <person name="Kumar K."/>
            <person name="McCouch S."/>
            <person name="Juretic N."/>
            <person name="Hoen D."/>
            <person name="Wright S."/>
            <person name="Bruskiewich R."/>
            <person name="Bureau T."/>
            <person name="Miyao A."/>
            <person name="Hirochika H."/>
            <person name="Nishikawa T."/>
            <person name="Kadowaki K."/>
            <person name="Sugiura M."/>
            <person name="Burr B."/>
            <person name="Sasaki T."/>
        </authorList>
    </citation>
    <scope>NUCLEOTIDE SEQUENCE [LARGE SCALE GENOMIC DNA]</scope>
    <source>
        <strain evidence="4">cv. Nipponbare</strain>
    </source>
</reference>
<reference evidence="2" key="1">
    <citation type="submission" date="2002-07" db="EMBL/GenBank/DDBJ databases">
        <title>Oryza sativa nipponbare(GA3) genomic DNA, chromosome 9, BAC clone:OJ1610_C11.</title>
        <authorList>
            <person name="Sasaki T."/>
            <person name="Matsumoto T."/>
            <person name="Hattori M."/>
            <person name="Sakaki Y."/>
            <person name="Katayose Y."/>
        </authorList>
    </citation>
    <scope>NUCLEOTIDE SEQUENCE</scope>
</reference>
<name>Q6ERC4_ORYSJ</name>